<reference evidence="2 3" key="1">
    <citation type="journal article" date="2017" name="Mol. Ecol.">
        <title>Comparative and population genomic landscape of Phellinus noxius: A hypervariable fungus causing root rot in trees.</title>
        <authorList>
            <person name="Chung C.L."/>
            <person name="Lee T.J."/>
            <person name="Akiba M."/>
            <person name="Lee H.H."/>
            <person name="Kuo T.H."/>
            <person name="Liu D."/>
            <person name="Ke H.M."/>
            <person name="Yokoi T."/>
            <person name="Roa M.B."/>
            <person name="Lu M.J."/>
            <person name="Chang Y.Y."/>
            <person name="Ann P.J."/>
            <person name="Tsai J.N."/>
            <person name="Chen C.Y."/>
            <person name="Tzean S.S."/>
            <person name="Ota Y."/>
            <person name="Hattori T."/>
            <person name="Sahashi N."/>
            <person name="Liou R.F."/>
            <person name="Kikuchi T."/>
            <person name="Tsai I.J."/>
        </authorList>
    </citation>
    <scope>NUCLEOTIDE SEQUENCE [LARGE SCALE GENOMIC DNA]</scope>
    <source>
        <strain evidence="2 3">FFPRI411160</strain>
    </source>
</reference>
<dbReference type="EMBL" id="NBII01000005">
    <property type="protein sequence ID" value="PAV18550.1"/>
    <property type="molecule type" value="Genomic_DNA"/>
</dbReference>
<proteinExistence type="predicted"/>
<gene>
    <name evidence="2" type="ORF">PNOK_0539200</name>
</gene>
<organism evidence="2 3">
    <name type="scientific">Pyrrhoderma noxium</name>
    <dbReference type="NCBI Taxonomy" id="2282107"/>
    <lineage>
        <taxon>Eukaryota</taxon>
        <taxon>Fungi</taxon>
        <taxon>Dikarya</taxon>
        <taxon>Basidiomycota</taxon>
        <taxon>Agaricomycotina</taxon>
        <taxon>Agaricomycetes</taxon>
        <taxon>Hymenochaetales</taxon>
        <taxon>Hymenochaetaceae</taxon>
        <taxon>Pyrrhoderma</taxon>
    </lineage>
</organism>
<evidence type="ECO:0000313" key="2">
    <source>
        <dbReference type="EMBL" id="PAV18550.1"/>
    </source>
</evidence>
<feature type="transmembrane region" description="Helical" evidence="1">
    <location>
        <begin position="35"/>
        <end position="53"/>
    </location>
</feature>
<keyword evidence="1" id="KW-0812">Transmembrane</keyword>
<dbReference type="AlphaFoldDB" id="A0A286UG27"/>
<name>A0A286UG27_9AGAM</name>
<keyword evidence="1" id="KW-1133">Transmembrane helix</keyword>
<dbReference type="Proteomes" id="UP000217199">
    <property type="component" value="Unassembled WGS sequence"/>
</dbReference>
<comment type="caution">
    <text evidence="2">The sequence shown here is derived from an EMBL/GenBank/DDBJ whole genome shotgun (WGS) entry which is preliminary data.</text>
</comment>
<dbReference type="InParanoid" id="A0A286UG27"/>
<accession>A0A286UG27</accession>
<protein>
    <submittedName>
        <fullName evidence="2">Uncharacterized protein</fullName>
    </submittedName>
</protein>
<evidence type="ECO:0000256" key="1">
    <source>
        <dbReference type="SAM" id="Phobius"/>
    </source>
</evidence>
<keyword evidence="3" id="KW-1185">Reference proteome</keyword>
<keyword evidence="1" id="KW-0472">Membrane</keyword>
<sequence length="192" mass="21345">MLATKRSLLRRLYLITVNNLGNFLNRVFLQIKHANLPLLITFFCAFFTFMSALSGTGYEDTLSPYVPGDGLVIAHLNNNASYPGTLTLPMKVREHKAFADHWSRFKKSLFSCSELSLSPVEPKIGGTGGGLLARDSKKEKKRLLNMGCVKERLALVVSPPSRRSASTKIAREERVFAVSLNTIPRSGTEKEE</sequence>
<evidence type="ECO:0000313" key="3">
    <source>
        <dbReference type="Proteomes" id="UP000217199"/>
    </source>
</evidence>